<sequence>MAEEVLLNKSALVANFICYQRLEAYTDIIARMSSNHLLKYGVGPMPPYKIQACQIPLAATEDNLFLTLSRRETDESATPSAAVCAARCAKTVAVLKGDSGLSGRYGMRAQAQKYSSVSVKNIAHSPNSRLANVMKLCVIL</sequence>
<reference evidence="1" key="1">
    <citation type="journal article" date="2023" name="Insect Mol. Biol.">
        <title>Genome sequencing provides insights into the evolution of gene families encoding plant cell wall-degrading enzymes in longhorned beetles.</title>
        <authorList>
            <person name="Shin N.R."/>
            <person name="Okamura Y."/>
            <person name="Kirsch R."/>
            <person name="Pauchet Y."/>
        </authorList>
    </citation>
    <scope>NUCLEOTIDE SEQUENCE</scope>
    <source>
        <strain evidence="1">AMC_N1</strain>
    </source>
</reference>
<accession>A0AAV8ZDI4</accession>
<gene>
    <name evidence="1" type="ORF">NQ318_014686</name>
</gene>
<comment type="caution">
    <text evidence="1">The sequence shown here is derived from an EMBL/GenBank/DDBJ whole genome shotgun (WGS) entry which is preliminary data.</text>
</comment>
<keyword evidence="2" id="KW-1185">Reference proteome</keyword>
<evidence type="ECO:0000313" key="1">
    <source>
        <dbReference type="EMBL" id="KAJ8961439.1"/>
    </source>
</evidence>
<dbReference type="Proteomes" id="UP001162162">
    <property type="component" value="Unassembled WGS sequence"/>
</dbReference>
<evidence type="ECO:0000313" key="2">
    <source>
        <dbReference type="Proteomes" id="UP001162162"/>
    </source>
</evidence>
<dbReference type="AlphaFoldDB" id="A0AAV8ZDI4"/>
<protein>
    <submittedName>
        <fullName evidence="1">Uncharacterized protein</fullName>
    </submittedName>
</protein>
<proteinExistence type="predicted"/>
<dbReference type="EMBL" id="JAPWTK010000005">
    <property type="protein sequence ID" value="KAJ8961439.1"/>
    <property type="molecule type" value="Genomic_DNA"/>
</dbReference>
<organism evidence="1 2">
    <name type="scientific">Aromia moschata</name>
    <dbReference type="NCBI Taxonomy" id="1265417"/>
    <lineage>
        <taxon>Eukaryota</taxon>
        <taxon>Metazoa</taxon>
        <taxon>Ecdysozoa</taxon>
        <taxon>Arthropoda</taxon>
        <taxon>Hexapoda</taxon>
        <taxon>Insecta</taxon>
        <taxon>Pterygota</taxon>
        <taxon>Neoptera</taxon>
        <taxon>Endopterygota</taxon>
        <taxon>Coleoptera</taxon>
        <taxon>Polyphaga</taxon>
        <taxon>Cucujiformia</taxon>
        <taxon>Chrysomeloidea</taxon>
        <taxon>Cerambycidae</taxon>
        <taxon>Cerambycinae</taxon>
        <taxon>Callichromatini</taxon>
        <taxon>Aromia</taxon>
    </lineage>
</organism>
<name>A0AAV8ZDI4_9CUCU</name>